<dbReference type="Proteomes" id="UP001596439">
    <property type="component" value="Unassembled WGS sequence"/>
</dbReference>
<comment type="caution">
    <text evidence="1">The sequence shown here is derived from an EMBL/GenBank/DDBJ whole genome shotgun (WGS) entry which is preliminary data.</text>
</comment>
<gene>
    <name evidence="1" type="ORF">ACFQO8_06700</name>
</gene>
<dbReference type="RefSeq" id="WP_214788144.1">
    <property type="nucleotide sequence ID" value="NZ_JANIEL010000002.1"/>
</dbReference>
<protein>
    <submittedName>
        <fullName evidence="1">Uncharacterized protein</fullName>
    </submittedName>
</protein>
<proteinExistence type="predicted"/>
<dbReference type="EMBL" id="JBHTCE010000001">
    <property type="protein sequence ID" value="MFC7389830.1"/>
    <property type="molecule type" value="Genomic_DNA"/>
</dbReference>
<evidence type="ECO:0000313" key="2">
    <source>
        <dbReference type="Proteomes" id="UP001596439"/>
    </source>
</evidence>
<reference evidence="2" key="1">
    <citation type="journal article" date="2019" name="Int. J. Syst. Evol. Microbiol.">
        <title>The Global Catalogue of Microorganisms (GCM) 10K type strain sequencing project: providing services to taxonomists for standard genome sequencing and annotation.</title>
        <authorList>
            <consortium name="The Broad Institute Genomics Platform"/>
            <consortium name="The Broad Institute Genome Sequencing Center for Infectious Disease"/>
            <person name="Wu L."/>
            <person name="Ma J."/>
        </authorList>
    </citation>
    <scope>NUCLEOTIDE SEQUENCE [LARGE SCALE GENOMIC DNA]</scope>
    <source>
        <strain evidence="2">CCUG 55590</strain>
    </source>
</reference>
<dbReference type="PROSITE" id="PS51257">
    <property type="entry name" value="PROKAR_LIPOPROTEIN"/>
    <property type="match status" value="1"/>
</dbReference>
<evidence type="ECO:0000313" key="1">
    <source>
        <dbReference type="EMBL" id="MFC7389830.1"/>
    </source>
</evidence>
<sequence>MKRVLIILLLIFTMMMSLIGCGATSSTEEVDPRPVIAFDAGTILADAQNHQIKMLMLSSIPMDNVDVAGAVEELEGFKAENDAYLDELKELKHQEATSDEYKLLLIEYLQEENAYIDKTIDAVSAKEISRPSRFSLETLYARANEKIARFRYEPK</sequence>
<accession>A0ABW2PMX6</accession>
<organism evidence="1 2">
    <name type="scientific">Exiguobacterium aestuarii</name>
    <dbReference type="NCBI Taxonomy" id="273527"/>
    <lineage>
        <taxon>Bacteria</taxon>
        <taxon>Bacillati</taxon>
        <taxon>Bacillota</taxon>
        <taxon>Bacilli</taxon>
        <taxon>Bacillales</taxon>
        <taxon>Bacillales Family XII. Incertae Sedis</taxon>
        <taxon>Exiguobacterium</taxon>
    </lineage>
</organism>
<keyword evidence="2" id="KW-1185">Reference proteome</keyword>
<name>A0ABW2PMX6_9BACL</name>